<protein>
    <recommendedName>
        <fullName evidence="3">HMA domain-containing protein</fullName>
    </recommendedName>
</protein>
<proteinExistence type="predicted"/>
<comment type="caution">
    <text evidence="1">The sequence shown here is derived from an EMBL/GenBank/DDBJ whole genome shotgun (WGS) entry which is preliminary data.</text>
</comment>
<reference evidence="1 2" key="1">
    <citation type="journal article" date="2022" name="Syst. Appl. Microbiol.">
        <title>Pseudomonas alliivorans sp. nov., a plant-pathogenic bacterium isolated from onion foliage in Georgia, USA.</title>
        <authorList>
            <person name="Zhao M."/>
            <person name="Tyson C."/>
            <person name="Chen H.C."/>
            <person name="Paudel S."/>
            <person name="Gitaitis R."/>
            <person name="Kvitko B."/>
            <person name="Dutta B."/>
        </authorList>
    </citation>
    <scope>NUCLEOTIDE SEQUENCE [LARGE SCALE GENOMIC DNA]</scope>
    <source>
        <strain evidence="1 2">20GA0068</strain>
    </source>
</reference>
<name>A0ABS4C375_9PSED</name>
<organism evidence="1 2">
    <name type="scientific">Pseudomonas alliivorans</name>
    <dbReference type="NCBI Taxonomy" id="2810613"/>
    <lineage>
        <taxon>Bacteria</taxon>
        <taxon>Pseudomonadati</taxon>
        <taxon>Pseudomonadota</taxon>
        <taxon>Gammaproteobacteria</taxon>
        <taxon>Pseudomonadales</taxon>
        <taxon>Pseudomonadaceae</taxon>
        <taxon>Pseudomonas</taxon>
    </lineage>
</organism>
<evidence type="ECO:0000313" key="2">
    <source>
        <dbReference type="Proteomes" id="UP000673197"/>
    </source>
</evidence>
<evidence type="ECO:0008006" key="3">
    <source>
        <dbReference type="Google" id="ProtNLM"/>
    </source>
</evidence>
<dbReference type="EMBL" id="JAFFZW010000002">
    <property type="protein sequence ID" value="MBP0945096.1"/>
    <property type="molecule type" value="Genomic_DNA"/>
</dbReference>
<keyword evidence="2" id="KW-1185">Reference proteome</keyword>
<evidence type="ECO:0000313" key="1">
    <source>
        <dbReference type="EMBL" id="MBP0945096.1"/>
    </source>
</evidence>
<sequence>MKAFVEGRIEGAIAANVPYRKTLQINTLRNLMQNVRCSVCSQAVEALLQGQHLQLPKKQIVLKIN</sequence>
<dbReference type="RefSeq" id="WP_210041574.1">
    <property type="nucleotide sequence ID" value="NZ_JAFFZW010000002.1"/>
</dbReference>
<dbReference type="Proteomes" id="UP000673197">
    <property type="component" value="Unassembled WGS sequence"/>
</dbReference>
<gene>
    <name evidence="1" type="ORF">JTJ32_07130</name>
</gene>
<accession>A0ABS4C375</accession>